<keyword evidence="1" id="KW-0472">Membrane</keyword>
<organism evidence="2 3">
    <name type="scientific">Phascolomyces articulosus</name>
    <dbReference type="NCBI Taxonomy" id="60185"/>
    <lineage>
        <taxon>Eukaryota</taxon>
        <taxon>Fungi</taxon>
        <taxon>Fungi incertae sedis</taxon>
        <taxon>Mucoromycota</taxon>
        <taxon>Mucoromycotina</taxon>
        <taxon>Mucoromycetes</taxon>
        <taxon>Mucorales</taxon>
        <taxon>Lichtheimiaceae</taxon>
        <taxon>Phascolomyces</taxon>
    </lineage>
</organism>
<keyword evidence="1" id="KW-0812">Transmembrane</keyword>
<evidence type="ECO:0000313" key="3">
    <source>
        <dbReference type="Proteomes" id="UP001209540"/>
    </source>
</evidence>
<gene>
    <name evidence="2" type="ORF">BDA99DRAFT_532096</name>
</gene>
<dbReference type="EMBL" id="JAIXMP010000002">
    <property type="protein sequence ID" value="KAI9277011.1"/>
    <property type="molecule type" value="Genomic_DNA"/>
</dbReference>
<dbReference type="Proteomes" id="UP001209540">
    <property type="component" value="Unassembled WGS sequence"/>
</dbReference>
<reference evidence="2" key="2">
    <citation type="submission" date="2023-02" db="EMBL/GenBank/DDBJ databases">
        <authorList>
            <consortium name="DOE Joint Genome Institute"/>
            <person name="Mondo S.J."/>
            <person name="Chang Y."/>
            <person name="Wang Y."/>
            <person name="Ahrendt S."/>
            <person name="Andreopoulos W."/>
            <person name="Barry K."/>
            <person name="Beard J."/>
            <person name="Benny G.L."/>
            <person name="Blankenship S."/>
            <person name="Bonito G."/>
            <person name="Cuomo C."/>
            <person name="Desiro A."/>
            <person name="Gervers K.A."/>
            <person name="Hundley H."/>
            <person name="Kuo A."/>
            <person name="LaButti K."/>
            <person name="Lang B.F."/>
            <person name="Lipzen A."/>
            <person name="O'Donnell K."/>
            <person name="Pangilinan J."/>
            <person name="Reynolds N."/>
            <person name="Sandor L."/>
            <person name="Smith M.W."/>
            <person name="Tsang A."/>
            <person name="Grigoriev I.V."/>
            <person name="Stajich J.E."/>
            <person name="Spatafora J.W."/>
        </authorList>
    </citation>
    <scope>NUCLEOTIDE SEQUENCE</scope>
    <source>
        <strain evidence="2">RSA 2281</strain>
    </source>
</reference>
<evidence type="ECO:0000256" key="1">
    <source>
        <dbReference type="SAM" id="Phobius"/>
    </source>
</evidence>
<keyword evidence="1" id="KW-1133">Transmembrane helix</keyword>
<dbReference type="AlphaFoldDB" id="A0AAD5KB25"/>
<reference evidence="2" key="1">
    <citation type="journal article" date="2022" name="IScience">
        <title>Evolution of zygomycete secretomes and the origins of terrestrial fungal ecologies.</title>
        <authorList>
            <person name="Chang Y."/>
            <person name="Wang Y."/>
            <person name="Mondo S."/>
            <person name="Ahrendt S."/>
            <person name="Andreopoulos W."/>
            <person name="Barry K."/>
            <person name="Beard J."/>
            <person name="Benny G.L."/>
            <person name="Blankenship S."/>
            <person name="Bonito G."/>
            <person name="Cuomo C."/>
            <person name="Desiro A."/>
            <person name="Gervers K.A."/>
            <person name="Hundley H."/>
            <person name="Kuo A."/>
            <person name="LaButti K."/>
            <person name="Lang B.F."/>
            <person name="Lipzen A."/>
            <person name="O'Donnell K."/>
            <person name="Pangilinan J."/>
            <person name="Reynolds N."/>
            <person name="Sandor L."/>
            <person name="Smith M.E."/>
            <person name="Tsang A."/>
            <person name="Grigoriev I.V."/>
            <person name="Stajich J.E."/>
            <person name="Spatafora J.W."/>
        </authorList>
    </citation>
    <scope>NUCLEOTIDE SEQUENCE</scope>
    <source>
        <strain evidence="2">RSA 2281</strain>
    </source>
</reference>
<name>A0AAD5KB25_9FUNG</name>
<accession>A0AAD5KB25</accession>
<evidence type="ECO:0000313" key="2">
    <source>
        <dbReference type="EMBL" id="KAI9277011.1"/>
    </source>
</evidence>
<feature type="transmembrane region" description="Helical" evidence="1">
    <location>
        <begin position="40"/>
        <end position="60"/>
    </location>
</feature>
<keyword evidence="3" id="KW-1185">Reference proteome</keyword>
<proteinExistence type="predicted"/>
<sequence length="107" mass="12448">MRMLAVIGTHQETRNQLVCIRNNKDISNDLTGYQVYDSCAVFIFLKMFLTLLLYVVIFNFTRFSKVIVFFDACVFGKVVLDSNFILCCYECKPYNATVYADRKTRVV</sequence>
<protein>
    <submittedName>
        <fullName evidence="2">Uncharacterized protein</fullName>
    </submittedName>
</protein>
<comment type="caution">
    <text evidence="2">The sequence shown here is derived from an EMBL/GenBank/DDBJ whole genome shotgun (WGS) entry which is preliminary data.</text>
</comment>